<dbReference type="RefSeq" id="XP_065458693.1">
    <property type="nucleotide sequence ID" value="XM_065602621.1"/>
</dbReference>
<gene>
    <name evidence="2" type="ORF">RHO25_005088</name>
</gene>
<evidence type="ECO:0000256" key="1">
    <source>
        <dbReference type="SAM" id="MobiDB-lite"/>
    </source>
</evidence>
<organism evidence="2 3">
    <name type="scientific">Cercospora beticola</name>
    <name type="common">Sugarbeet leaf spot fungus</name>
    <dbReference type="NCBI Taxonomy" id="122368"/>
    <lineage>
        <taxon>Eukaryota</taxon>
        <taxon>Fungi</taxon>
        <taxon>Dikarya</taxon>
        <taxon>Ascomycota</taxon>
        <taxon>Pezizomycotina</taxon>
        <taxon>Dothideomycetes</taxon>
        <taxon>Dothideomycetidae</taxon>
        <taxon>Mycosphaerellales</taxon>
        <taxon>Mycosphaerellaceae</taxon>
        <taxon>Cercospora</taxon>
    </lineage>
</organism>
<dbReference type="GeneID" id="90644131"/>
<feature type="region of interest" description="Disordered" evidence="1">
    <location>
        <begin position="58"/>
        <end position="84"/>
    </location>
</feature>
<feature type="region of interest" description="Disordered" evidence="1">
    <location>
        <begin position="104"/>
        <end position="128"/>
    </location>
</feature>
<evidence type="ECO:0000313" key="3">
    <source>
        <dbReference type="Proteomes" id="UP001302367"/>
    </source>
</evidence>
<proteinExistence type="predicted"/>
<feature type="compositionally biased region" description="Low complexity" evidence="1">
    <location>
        <begin position="70"/>
        <end position="81"/>
    </location>
</feature>
<dbReference type="EMBL" id="CP134186">
    <property type="protein sequence ID" value="WPB00468.1"/>
    <property type="molecule type" value="Genomic_DNA"/>
</dbReference>
<name>A0ABZ0NLP5_CERBT</name>
<sequence length="128" mass="13769">MEFVSPGLISSHGLVVHCGVQCQSRMSTRSTVRGVGLELLAPPPLVSSSETRLRVCPGLRHRPRKSDCGATQAPDTTAPTAGREVELELASKSLLRLDVIEGSGRDFKHPSSSFFPTFSADLPTRPRS</sequence>
<protein>
    <submittedName>
        <fullName evidence="2">Uncharacterized protein</fullName>
    </submittedName>
</protein>
<evidence type="ECO:0000313" key="2">
    <source>
        <dbReference type="EMBL" id="WPB00468.1"/>
    </source>
</evidence>
<accession>A0ABZ0NLP5</accession>
<dbReference type="Proteomes" id="UP001302367">
    <property type="component" value="Chromosome 3"/>
</dbReference>
<reference evidence="2 3" key="1">
    <citation type="submission" date="2023-09" db="EMBL/GenBank/DDBJ databases">
        <title>Complete-Gapless Cercospora beticola genome.</title>
        <authorList>
            <person name="Wyatt N.A."/>
            <person name="Spanner R.E."/>
            <person name="Bolton M.D."/>
        </authorList>
    </citation>
    <scope>NUCLEOTIDE SEQUENCE [LARGE SCALE GENOMIC DNA]</scope>
    <source>
        <strain evidence="2">Cb09-40</strain>
    </source>
</reference>
<keyword evidence="3" id="KW-1185">Reference proteome</keyword>